<comment type="similarity">
    <text evidence="7">Belongs to the binding-protein-dependent transport system permease family.</text>
</comment>
<comment type="caution">
    <text evidence="9">The sequence shown here is derived from an EMBL/GenBank/DDBJ whole genome shotgun (WGS) entry which is preliminary data.</text>
</comment>
<accession>A0ABM9CV06</accession>
<dbReference type="PANTHER" id="PTHR30193">
    <property type="entry name" value="ABC TRANSPORTER PERMEASE PROTEIN"/>
    <property type="match status" value="1"/>
</dbReference>
<dbReference type="InterPro" id="IPR051393">
    <property type="entry name" value="ABC_transporter_permease"/>
</dbReference>
<dbReference type="EMBL" id="CAKMMG010000013">
    <property type="protein sequence ID" value="CAH1223570.1"/>
    <property type="molecule type" value="Genomic_DNA"/>
</dbReference>
<comment type="subcellular location">
    <subcellularLocation>
        <location evidence="1 7">Cell membrane</location>
        <topology evidence="1 7">Multi-pass membrane protein</topology>
    </subcellularLocation>
</comment>
<keyword evidence="2 7" id="KW-0813">Transport</keyword>
<keyword evidence="6 7" id="KW-0472">Membrane</keyword>
<feature type="transmembrane region" description="Helical" evidence="7">
    <location>
        <begin position="121"/>
        <end position="141"/>
    </location>
</feature>
<evidence type="ECO:0000256" key="1">
    <source>
        <dbReference type="ARBA" id="ARBA00004651"/>
    </source>
</evidence>
<dbReference type="InterPro" id="IPR035906">
    <property type="entry name" value="MetI-like_sf"/>
</dbReference>
<feature type="transmembrane region" description="Helical" evidence="7">
    <location>
        <begin position="279"/>
        <end position="301"/>
    </location>
</feature>
<feature type="transmembrane region" description="Helical" evidence="7">
    <location>
        <begin position="88"/>
        <end position="109"/>
    </location>
</feature>
<evidence type="ECO:0000256" key="4">
    <source>
        <dbReference type="ARBA" id="ARBA00022692"/>
    </source>
</evidence>
<dbReference type="Pfam" id="PF00528">
    <property type="entry name" value="BPD_transp_1"/>
    <property type="match status" value="1"/>
</dbReference>
<keyword evidence="4 7" id="KW-0812">Transmembrane</keyword>
<evidence type="ECO:0000256" key="2">
    <source>
        <dbReference type="ARBA" id="ARBA00022448"/>
    </source>
</evidence>
<evidence type="ECO:0000256" key="5">
    <source>
        <dbReference type="ARBA" id="ARBA00022989"/>
    </source>
</evidence>
<dbReference type="SUPFAM" id="SSF161098">
    <property type="entry name" value="MetI-like"/>
    <property type="match status" value="1"/>
</dbReference>
<organism evidence="9 10">
    <name type="scientific">Paenibacillus auburnensis</name>
    <dbReference type="NCBI Taxonomy" id="2905649"/>
    <lineage>
        <taxon>Bacteria</taxon>
        <taxon>Bacillati</taxon>
        <taxon>Bacillota</taxon>
        <taxon>Bacilli</taxon>
        <taxon>Bacillales</taxon>
        <taxon>Paenibacillaceae</taxon>
        <taxon>Paenibacillus</taxon>
    </lineage>
</organism>
<evidence type="ECO:0000259" key="8">
    <source>
        <dbReference type="PROSITE" id="PS50928"/>
    </source>
</evidence>
<evidence type="ECO:0000313" key="9">
    <source>
        <dbReference type="EMBL" id="CAH1223570.1"/>
    </source>
</evidence>
<feature type="transmembrane region" description="Helical" evidence="7">
    <location>
        <begin position="25"/>
        <end position="47"/>
    </location>
</feature>
<name>A0ABM9CV06_9BACL</name>
<dbReference type="PROSITE" id="PS50928">
    <property type="entry name" value="ABC_TM1"/>
    <property type="match status" value="1"/>
</dbReference>
<gene>
    <name evidence="9" type="primary">araP_4</name>
    <name evidence="9" type="ORF">PAECIP111892_05328</name>
</gene>
<dbReference type="Gene3D" id="1.10.3720.10">
    <property type="entry name" value="MetI-like"/>
    <property type="match status" value="1"/>
</dbReference>
<dbReference type="RefSeq" id="WP_236337230.1">
    <property type="nucleotide sequence ID" value="NZ_CAKMMG010000013.1"/>
</dbReference>
<keyword evidence="10" id="KW-1185">Reference proteome</keyword>
<dbReference type="Proteomes" id="UP000838324">
    <property type="component" value="Unassembled WGS sequence"/>
</dbReference>
<proteinExistence type="inferred from homology"/>
<dbReference type="CDD" id="cd06261">
    <property type="entry name" value="TM_PBP2"/>
    <property type="match status" value="1"/>
</dbReference>
<feature type="transmembrane region" description="Helical" evidence="7">
    <location>
        <begin position="169"/>
        <end position="191"/>
    </location>
</feature>
<evidence type="ECO:0000313" key="10">
    <source>
        <dbReference type="Proteomes" id="UP000838324"/>
    </source>
</evidence>
<dbReference type="InterPro" id="IPR000515">
    <property type="entry name" value="MetI-like"/>
</dbReference>
<protein>
    <submittedName>
        <fullName evidence="9">L-arabinose transport system permease protein AraP</fullName>
    </submittedName>
</protein>
<keyword evidence="3" id="KW-1003">Cell membrane</keyword>
<keyword evidence="5 7" id="KW-1133">Transmembrane helix</keyword>
<evidence type="ECO:0000256" key="3">
    <source>
        <dbReference type="ARBA" id="ARBA00022475"/>
    </source>
</evidence>
<evidence type="ECO:0000256" key="7">
    <source>
        <dbReference type="RuleBase" id="RU363032"/>
    </source>
</evidence>
<sequence length="309" mass="34717">MQQQINREPALASKPRNRLANSQHLAPYLFVLPFIISFLLFFAYPLINAIIMSFQSVLPGEVTFVGLDNYRELWNTDFADALYNSSRYTLFTLLLLIPIPLLLAVMLNSKKMPFSNFFRSTLFIPALTSVVVAGVVFRMIFGELDGALMNSFLHLFGISSQRWLYSSELSMFALLVLASWRWIGINILYFLSALQNIPSDLYEAADIDGAGTTTKFMRITVPLLKPITVYVLTISIYGGYAMFTESYMLWAGKPSPQNIGLTIVGYIYQQGFQYFNLGFGSAIGVTLLGITLAVSMLQLILTGMFNKEE</sequence>
<feature type="domain" description="ABC transmembrane type-1" evidence="8">
    <location>
        <begin position="82"/>
        <end position="298"/>
    </location>
</feature>
<dbReference type="PANTHER" id="PTHR30193:SF37">
    <property type="entry name" value="INNER MEMBRANE ABC TRANSPORTER PERMEASE PROTEIN YCJO"/>
    <property type="match status" value="1"/>
</dbReference>
<feature type="transmembrane region" description="Helical" evidence="7">
    <location>
        <begin position="223"/>
        <end position="243"/>
    </location>
</feature>
<reference evidence="9" key="1">
    <citation type="submission" date="2022-01" db="EMBL/GenBank/DDBJ databases">
        <authorList>
            <person name="Criscuolo A."/>
        </authorList>
    </citation>
    <scope>NUCLEOTIDE SEQUENCE</scope>
    <source>
        <strain evidence="9">CIP111892</strain>
    </source>
</reference>
<evidence type="ECO:0000256" key="6">
    <source>
        <dbReference type="ARBA" id="ARBA00023136"/>
    </source>
</evidence>